<dbReference type="EMBL" id="CP017962">
    <property type="protein sequence ID" value="APC47786.1"/>
    <property type="molecule type" value="Genomic_DNA"/>
</dbReference>
<dbReference type="Proteomes" id="UP000182945">
    <property type="component" value="Chromosome"/>
</dbReference>
<organism evidence="1 2">
    <name type="scientific">Virgibacillus halodenitrificans</name>
    <name type="common">Bacillus halodenitrificans</name>
    <dbReference type="NCBI Taxonomy" id="1482"/>
    <lineage>
        <taxon>Bacteria</taxon>
        <taxon>Bacillati</taxon>
        <taxon>Bacillota</taxon>
        <taxon>Bacilli</taxon>
        <taxon>Bacillales</taxon>
        <taxon>Bacillaceae</taxon>
        <taxon>Virgibacillus</taxon>
    </lineage>
</organism>
<name>A0AAC9NKP3_VIRHA</name>
<accession>A0AAC9NKP3</accession>
<evidence type="ECO:0000313" key="1">
    <source>
        <dbReference type="EMBL" id="APC47786.1"/>
    </source>
</evidence>
<gene>
    <name evidence="1" type="ORF">BME96_06190</name>
</gene>
<dbReference type="AlphaFoldDB" id="A0AAC9NKP3"/>
<sequence length="71" mass="8148">MLAVAQIDYIRHEVNQKGETYANVGKRMGIDPRTVNKYANQEVFEKNLLAIKTIEHFLCFSSQNTTASYTH</sequence>
<evidence type="ECO:0000313" key="2">
    <source>
        <dbReference type="Proteomes" id="UP000182945"/>
    </source>
</evidence>
<proteinExistence type="predicted"/>
<dbReference type="KEGG" id="vhl:BME96_06190"/>
<protein>
    <submittedName>
        <fullName evidence="1">Uncharacterized protein</fullName>
    </submittedName>
</protein>
<reference evidence="1 2" key="1">
    <citation type="submission" date="2016-11" db="EMBL/GenBank/DDBJ databases">
        <title>Complete genome sequencing of Virgibacillus halodenitrificans PDB-F2.</title>
        <authorList>
            <person name="Sun Z."/>
            <person name="Zhou Y."/>
            <person name="Li H."/>
        </authorList>
    </citation>
    <scope>NUCLEOTIDE SEQUENCE [LARGE SCALE GENOMIC DNA]</scope>
    <source>
        <strain evidence="1 2">PDB-F2</strain>
    </source>
</reference>